<protein>
    <recommendedName>
        <fullName evidence="2">Phosphotyrosine protein phosphatase I domain-containing protein</fullName>
    </recommendedName>
</protein>
<accession>A0A1F6D0G5</accession>
<dbReference type="GO" id="GO:0046685">
    <property type="term" value="P:response to arsenic-containing substance"/>
    <property type="evidence" value="ECO:0007669"/>
    <property type="project" value="UniProtKB-KW"/>
</dbReference>
<dbReference type="PANTHER" id="PTHR43428:SF1">
    <property type="entry name" value="ARSENATE REDUCTASE"/>
    <property type="match status" value="1"/>
</dbReference>
<dbReference type="AlphaFoldDB" id="A0A1F6D0G5"/>
<organism evidence="3 4">
    <name type="scientific">Candidatus Kaiserbacteria bacterium RIFCSPHIGHO2_02_FULL_49_11</name>
    <dbReference type="NCBI Taxonomy" id="1798489"/>
    <lineage>
        <taxon>Bacteria</taxon>
        <taxon>Candidatus Kaiseribacteriota</taxon>
    </lineage>
</organism>
<dbReference type="SUPFAM" id="SSF52788">
    <property type="entry name" value="Phosphotyrosine protein phosphatases I"/>
    <property type="match status" value="1"/>
</dbReference>
<dbReference type="InterPro" id="IPR023485">
    <property type="entry name" value="Ptyr_pPase"/>
</dbReference>
<dbReference type="EMBL" id="MFLC01000027">
    <property type="protein sequence ID" value="OGG54923.1"/>
    <property type="molecule type" value="Genomic_DNA"/>
</dbReference>
<dbReference type="SMART" id="SM00226">
    <property type="entry name" value="LMWPc"/>
    <property type="match status" value="1"/>
</dbReference>
<gene>
    <name evidence="3" type="ORF">A3D62_02490</name>
</gene>
<proteinExistence type="predicted"/>
<dbReference type="Gene3D" id="3.40.50.2300">
    <property type="match status" value="1"/>
</dbReference>
<dbReference type="InterPro" id="IPR036196">
    <property type="entry name" value="Ptyr_pPase_sf"/>
</dbReference>
<comment type="caution">
    <text evidence="3">The sequence shown here is derived from an EMBL/GenBank/DDBJ whole genome shotgun (WGS) entry which is preliminary data.</text>
</comment>
<evidence type="ECO:0000313" key="4">
    <source>
        <dbReference type="Proteomes" id="UP000177659"/>
    </source>
</evidence>
<keyword evidence="1" id="KW-0059">Arsenical resistance</keyword>
<evidence type="ECO:0000259" key="2">
    <source>
        <dbReference type="SMART" id="SM00226"/>
    </source>
</evidence>
<sequence>MKKILFACTENKKRSKMAEAIFNHFANKEGVPARAVSAGTIPATEVDPQVADILSRHAVEYTKQVPKKLTDEMLSEADYIVSFGCLIPDMFPRDKFEEWLVDDPQTPEEYEHTFRSIQQRVAALHEILRKKK</sequence>
<evidence type="ECO:0000256" key="1">
    <source>
        <dbReference type="ARBA" id="ARBA00022849"/>
    </source>
</evidence>
<reference evidence="3 4" key="1">
    <citation type="journal article" date="2016" name="Nat. Commun.">
        <title>Thousands of microbial genomes shed light on interconnected biogeochemical processes in an aquifer system.</title>
        <authorList>
            <person name="Anantharaman K."/>
            <person name="Brown C.T."/>
            <person name="Hug L.A."/>
            <person name="Sharon I."/>
            <person name="Castelle C.J."/>
            <person name="Probst A.J."/>
            <person name="Thomas B.C."/>
            <person name="Singh A."/>
            <person name="Wilkins M.J."/>
            <person name="Karaoz U."/>
            <person name="Brodie E.L."/>
            <person name="Williams K.H."/>
            <person name="Hubbard S.S."/>
            <person name="Banfield J.F."/>
        </authorList>
    </citation>
    <scope>NUCLEOTIDE SEQUENCE [LARGE SCALE GENOMIC DNA]</scope>
</reference>
<dbReference type="Proteomes" id="UP000177659">
    <property type="component" value="Unassembled WGS sequence"/>
</dbReference>
<name>A0A1F6D0G5_9BACT</name>
<feature type="domain" description="Phosphotyrosine protein phosphatase I" evidence="2">
    <location>
        <begin position="2"/>
        <end position="127"/>
    </location>
</feature>
<dbReference type="PANTHER" id="PTHR43428">
    <property type="entry name" value="ARSENATE REDUCTASE"/>
    <property type="match status" value="1"/>
</dbReference>
<evidence type="ECO:0000313" key="3">
    <source>
        <dbReference type="EMBL" id="OGG54923.1"/>
    </source>
</evidence>
<dbReference type="Pfam" id="PF01451">
    <property type="entry name" value="LMWPc"/>
    <property type="match status" value="1"/>
</dbReference>